<feature type="transmembrane region" description="Helical" evidence="1">
    <location>
        <begin position="106"/>
        <end position="124"/>
    </location>
</feature>
<feature type="transmembrane region" description="Helical" evidence="1">
    <location>
        <begin position="45"/>
        <end position="62"/>
    </location>
</feature>
<sequence>MSSAPWRDGLVTDASADERRPWSWVIGSMGLSIGGSVAARYEQSTVWLALGLAIAACAGAAWQVCYRRDLADRLVWLSWLLVTAMILWGTLPAIPGFDEPSHKNLASLMAMPGLIAGLVLGEQWQRKRD</sequence>
<keyword evidence="1" id="KW-1133">Transmembrane helix</keyword>
<dbReference type="OrthoDB" id="9787548at2"/>
<dbReference type="AlphaFoldDB" id="A0A4R1CHX4"/>
<keyword evidence="1" id="KW-0472">Membrane</keyword>
<comment type="caution">
    <text evidence="2">The sequence shown here is derived from an EMBL/GenBank/DDBJ whole genome shotgun (WGS) entry which is preliminary data.</text>
</comment>
<feature type="transmembrane region" description="Helical" evidence="1">
    <location>
        <begin position="74"/>
        <end position="94"/>
    </location>
</feature>
<dbReference type="Proteomes" id="UP000295453">
    <property type="component" value="Unassembled WGS sequence"/>
</dbReference>
<evidence type="ECO:0000256" key="1">
    <source>
        <dbReference type="SAM" id="Phobius"/>
    </source>
</evidence>
<evidence type="ECO:0000313" key="2">
    <source>
        <dbReference type="EMBL" id="TCJ30799.1"/>
    </source>
</evidence>
<reference evidence="2 3" key="1">
    <citation type="submission" date="2019-03" db="EMBL/GenBank/DDBJ databases">
        <authorList>
            <person name="Kim M.K.M."/>
        </authorList>
    </citation>
    <scope>NUCLEOTIDE SEQUENCE [LARGE SCALE GENOMIC DNA]</scope>
    <source>
        <strain evidence="2 3">18JY15-6</strain>
    </source>
</reference>
<organism evidence="2 3">
    <name type="scientific">Nocardioides jejuensis</name>
    <dbReference type="NCBI Taxonomy" id="2502782"/>
    <lineage>
        <taxon>Bacteria</taxon>
        <taxon>Bacillati</taxon>
        <taxon>Actinomycetota</taxon>
        <taxon>Actinomycetes</taxon>
        <taxon>Propionibacteriales</taxon>
        <taxon>Nocardioidaceae</taxon>
        <taxon>Nocardioides</taxon>
    </lineage>
</organism>
<protein>
    <submittedName>
        <fullName evidence="2">Uncharacterized protein</fullName>
    </submittedName>
</protein>
<dbReference type="EMBL" id="SJZJ01000002">
    <property type="protein sequence ID" value="TCJ30799.1"/>
    <property type="molecule type" value="Genomic_DNA"/>
</dbReference>
<dbReference type="RefSeq" id="WP_131581387.1">
    <property type="nucleotide sequence ID" value="NZ_SJZJ01000002.1"/>
</dbReference>
<keyword evidence="1" id="KW-0812">Transmembrane</keyword>
<feature type="transmembrane region" description="Helical" evidence="1">
    <location>
        <begin position="21"/>
        <end position="39"/>
    </location>
</feature>
<proteinExistence type="predicted"/>
<accession>A0A4R1CHX4</accession>
<evidence type="ECO:0000313" key="3">
    <source>
        <dbReference type="Proteomes" id="UP000295453"/>
    </source>
</evidence>
<name>A0A4R1CHX4_9ACTN</name>
<keyword evidence="3" id="KW-1185">Reference proteome</keyword>
<gene>
    <name evidence="2" type="ORF">EPD65_01820</name>
</gene>